<reference evidence="4" key="1">
    <citation type="journal article" date="2023" name="Mol. Phylogenet. Evol.">
        <title>Genome-scale phylogeny and comparative genomics of the fungal order Sordariales.</title>
        <authorList>
            <person name="Hensen N."/>
            <person name="Bonometti L."/>
            <person name="Westerberg I."/>
            <person name="Brannstrom I.O."/>
            <person name="Guillou S."/>
            <person name="Cros-Aarteil S."/>
            <person name="Calhoun S."/>
            <person name="Haridas S."/>
            <person name="Kuo A."/>
            <person name="Mondo S."/>
            <person name="Pangilinan J."/>
            <person name="Riley R."/>
            <person name="LaButti K."/>
            <person name="Andreopoulos B."/>
            <person name="Lipzen A."/>
            <person name="Chen C."/>
            <person name="Yan M."/>
            <person name="Daum C."/>
            <person name="Ng V."/>
            <person name="Clum A."/>
            <person name="Steindorff A."/>
            <person name="Ohm R.A."/>
            <person name="Martin F."/>
            <person name="Silar P."/>
            <person name="Natvig D.O."/>
            <person name="Lalanne C."/>
            <person name="Gautier V."/>
            <person name="Ament-Velasquez S.L."/>
            <person name="Kruys A."/>
            <person name="Hutchinson M.I."/>
            <person name="Powell A.J."/>
            <person name="Barry K."/>
            <person name="Miller A.N."/>
            <person name="Grigoriev I.V."/>
            <person name="Debuchy R."/>
            <person name="Gladieux P."/>
            <person name="Hiltunen Thoren M."/>
            <person name="Johannesson H."/>
        </authorList>
    </citation>
    <scope>NUCLEOTIDE SEQUENCE</scope>
    <source>
        <strain evidence="4">CBS 955.72</strain>
    </source>
</reference>
<dbReference type="InterPro" id="IPR021109">
    <property type="entry name" value="Peptidase_aspartic_dom_sf"/>
</dbReference>
<feature type="transmembrane region" description="Helical" evidence="2">
    <location>
        <begin position="467"/>
        <end position="489"/>
    </location>
</feature>
<protein>
    <submittedName>
        <fullName evidence="4">Aspartic peptidase domain-containing protein</fullName>
    </submittedName>
</protein>
<evidence type="ECO:0000313" key="5">
    <source>
        <dbReference type="Proteomes" id="UP001275084"/>
    </source>
</evidence>
<feature type="region of interest" description="Disordered" evidence="1">
    <location>
        <begin position="496"/>
        <end position="561"/>
    </location>
</feature>
<evidence type="ECO:0000256" key="1">
    <source>
        <dbReference type="SAM" id="MobiDB-lite"/>
    </source>
</evidence>
<name>A0AAJ0MIQ0_9PEZI</name>
<feature type="compositionally biased region" description="Basic and acidic residues" evidence="1">
    <location>
        <begin position="536"/>
        <end position="546"/>
    </location>
</feature>
<sequence>MELPTGTRLYLGIWAVAFHAINHAFFVAVASGSCAPYPVGVRIGNVTLSNDSNARGVAMSVGTPEQDMAFVPQWNLNNTMLYGSSALCCALSNGSVPWPAESCITMRGGQYDPFNSKTRTGVAPNAYPVDSPPYPGMSFVADTVRVNDNVSLYDLPLGIAQNCWDDQGDHPQMAIGMGMNSTFMSALVSSGMIATRAWSIFWGRQGATRNTQLDGSMVFGGYDRAKVTGTPLTQQLGPQQWDRDNMKCPTGMTVYVSDLILNFGDGTDVSLFSNDTMDSEFQYQEPAHKFPACIIPNAPYLMTLPLSPYFENFRHYTSIFVDDRSFGINFNTMRYNLDDTPYRGDLTINIEPSLSIRIPNDQLVVPEKHINSETGQWIVEDSCPNLVISLNDDVNLNDLPILGRLFLTAAYLSVNEKKNEFSLWAANPTEKQDLVAFDSEGEETENFSGCGTTTSHDTSNGGVSTGAIAGIIIGVIIVLAAAVSIGFWLKKRRRSGPKAPELEAREPPELDALSQVEDKGSPPIYAPTSDLCPKAELGDSRAERMQNESPKPHMWYELAGS</sequence>
<keyword evidence="2" id="KW-1133">Transmembrane helix</keyword>
<dbReference type="SUPFAM" id="SSF50630">
    <property type="entry name" value="Acid proteases"/>
    <property type="match status" value="1"/>
</dbReference>
<proteinExistence type="predicted"/>
<keyword evidence="5" id="KW-1185">Reference proteome</keyword>
<comment type="caution">
    <text evidence="4">The sequence shown here is derived from an EMBL/GenBank/DDBJ whole genome shotgun (WGS) entry which is preliminary data.</text>
</comment>
<keyword evidence="2" id="KW-0812">Transmembrane</keyword>
<dbReference type="EMBL" id="JAUIQD010000002">
    <property type="protein sequence ID" value="KAK3360426.1"/>
    <property type="molecule type" value="Genomic_DNA"/>
</dbReference>
<evidence type="ECO:0000313" key="4">
    <source>
        <dbReference type="EMBL" id="KAK3360426.1"/>
    </source>
</evidence>
<feature type="domain" description="Peptidase A1" evidence="3">
    <location>
        <begin position="180"/>
        <end position="422"/>
    </location>
</feature>
<dbReference type="InterPro" id="IPR033121">
    <property type="entry name" value="PEPTIDASE_A1"/>
</dbReference>
<reference evidence="4" key="2">
    <citation type="submission" date="2023-06" db="EMBL/GenBank/DDBJ databases">
        <authorList>
            <consortium name="Lawrence Berkeley National Laboratory"/>
            <person name="Haridas S."/>
            <person name="Hensen N."/>
            <person name="Bonometti L."/>
            <person name="Westerberg I."/>
            <person name="Brannstrom I.O."/>
            <person name="Guillou S."/>
            <person name="Cros-Aarteil S."/>
            <person name="Calhoun S."/>
            <person name="Kuo A."/>
            <person name="Mondo S."/>
            <person name="Pangilinan J."/>
            <person name="Riley R."/>
            <person name="Labutti K."/>
            <person name="Andreopoulos B."/>
            <person name="Lipzen A."/>
            <person name="Chen C."/>
            <person name="Yanf M."/>
            <person name="Daum C."/>
            <person name="Ng V."/>
            <person name="Clum A."/>
            <person name="Steindorff A."/>
            <person name="Ohm R."/>
            <person name="Martin F."/>
            <person name="Silar P."/>
            <person name="Natvig D."/>
            <person name="Lalanne C."/>
            <person name="Gautier V."/>
            <person name="Ament-Velasquez S.L."/>
            <person name="Kruys A."/>
            <person name="Hutchinson M.I."/>
            <person name="Powell A.J."/>
            <person name="Barry K."/>
            <person name="Miller A.N."/>
            <person name="Grigoriev I.V."/>
            <person name="Debuchy R."/>
            <person name="Gladieux P."/>
            <person name="Thoren M.H."/>
            <person name="Johannesson H."/>
        </authorList>
    </citation>
    <scope>NUCLEOTIDE SEQUENCE</scope>
    <source>
        <strain evidence="4">CBS 955.72</strain>
    </source>
</reference>
<organism evidence="4 5">
    <name type="scientific">Lasiosphaeria hispida</name>
    <dbReference type="NCBI Taxonomy" id="260671"/>
    <lineage>
        <taxon>Eukaryota</taxon>
        <taxon>Fungi</taxon>
        <taxon>Dikarya</taxon>
        <taxon>Ascomycota</taxon>
        <taxon>Pezizomycotina</taxon>
        <taxon>Sordariomycetes</taxon>
        <taxon>Sordariomycetidae</taxon>
        <taxon>Sordariales</taxon>
        <taxon>Lasiosphaeriaceae</taxon>
        <taxon>Lasiosphaeria</taxon>
    </lineage>
</organism>
<dbReference type="Pfam" id="PF00026">
    <property type="entry name" value="Asp"/>
    <property type="match status" value="1"/>
</dbReference>
<dbReference type="Proteomes" id="UP001275084">
    <property type="component" value="Unassembled WGS sequence"/>
</dbReference>
<dbReference type="AlphaFoldDB" id="A0AAJ0MIQ0"/>
<dbReference type="Gene3D" id="2.40.70.10">
    <property type="entry name" value="Acid Proteases"/>
    <property type="match status" value="2"/>
</dbReference>
<gene>
    <name evidence="4" type="ORF">B0T25DRAFT_601991</name>
</gene>
<evidence type="ECO:0000256" key="2">
    <source>
        <dbReference type="SAM" id="Phobius"/>
    </source>
</evidence>
<evidence type="ECO:0000259" key="3">
    <source>
        <dbReference type="Pfam" id="PF00026"/>
    </source>
</evidence>
<accession>A0AAJ0MIQ0</accession>
<keyword evidence="2" id="KW-0472">Membrane</keyword>